<dbReference type="PROSITE" id="PS00018">
    <property type="entry name" value="EF_HAND_1"/>
    <property type="match status" value="1"/>
</dbReference>
<proteinExistence type="predicted"/>
<dbReference type="Gene3D" id="1.10.287.110">
    <property type="entry name" value="DnaJ domain"/>
    <property type="match status" value="1"/>
</dbReference>
<evidence type="ECO:0000256" key="10">
    <source>
        <dbReference type="ARBA" id="ARBA00023065"/>
    </source>
</evidence>
<dbReference type="GO" id="GO:0008331">
    <property type="term" value="F:high voltage-gated calcium channel activity"/>
    <property type="evidence" value="ECO:0007669"/>
    <property type="project" value="TreeGrafter"/>
</dbReference>
<feature type="domain" description="J" evidence="16">
    <location>
        <begin position="105"/>
        <end position="158"/>
    </location>
</feature>
<sequence>RRLGGLSHFLQVHCDLEVLRQTAKLLQSRASTPDDREGAGATAAKAAALAQAELDRTDSQAVEASALLSPSELEEQNEQMSRYLLDLSWQKDAMKAMLEHLQNHEAYAVLGVTPEISDGDLAKAYKAAAMRLHPDKGGNAEQFKAARAAYDRILELRQPGVEASQASSVCVPILGGALVEYHVDPELLGETLAALQSELLSLSMQQQMQLQEAVESHRTELMASVRLNGSMPTEKDYQDTSRDSYEMNGSEGDVEAFQHHVHPAEGPDVTFGNLQPHPCLQLDELENDPYPQMGITPAAATPSIGSPAIAAKATATDDSPKERRGSNESPSSRNLGLGSRSTSRIRNTVTGQDETSAAASSLKLAQERRNGFDTVVGVAVLMNALVMVIDLESQGNNAGVTIGVVDRSIWESSAPVIMVLEHLFVAIFILELVWRIYSERLRYFRELMNVFDSLLVLISCIDLYILTPLIQTSLNNTATLRLLRTIKLVRAVRIVRALRLFRGLRLLVQACSSFLPSLCWSMALLGIFMMMGALLMGNLLQDFILDEEQDFEIRQWIWLHYGTAYRAIYTMYEMTFAGNWPVYARPVLENAGHGYVIFYMIYITFVVFAVIRVISAIFLRETLEAANNDAEILVQERLRKKATYVRKLESIFRACDESGDGVLTEDELNELMQDIRVQVYLESLEIDVHESTALFRLLQNGDGEITCDDFIDGILRCKGPARAIDQILLASDVKNLTNGMQQLFIALAEANVIKPSPKNMGILARRNGSRLQDELA</sequence>
<comment type="subcellular location">
    <subcellularLocation>
        <location evidence="1">Membrane</location>
        <topology evidence="1">Multi-pass membrane protein</topology>
    </subcellularLocation>
</comment>
<keyword evidence="7" id="KW-0106">Calcium</keyword>
<dbReference type="AlphaFoldDB" id="A0A812X9I9"/>
<dbReference type="PANTHER" id="PTHR45628">
    <property type="entry name" value="VOLTAGE-DEPENDENT CALCIUM CHANNEL TYPE A SUBUNIT ALPHA-1"/>
    <property type="match status" value="1"/>
</dbReference>
<dbReference type="OrthoDB" id="426058at2759"/>
<keyword evidence="5" id="KW-0107">Calcium channel</keyword>
<keyword evidence="2" id="KW-0813">Transport</keyword>
<feature type="region of interest" description="Disordered" evidence="14">
    <location>
        <begin position="282"/>
        <end position="356"/>
    </location>
</feature>
<evidence type="ECO:0000313" key="18">
    <source>
        <dbReference type="EMBL" id="CAE7715760.1"/>
    </source>
</evidence>
<dbReference type="EMBL" id="CAJNJA010036097">
    <property type="protein sequence ID" value="CAE7715760.1"/>
    <property type="molecule type" value="Genomic_DNA"/>
</dbReference>
<dbReference type="InterPro" id="IPR005821">
    <property type="entry name" value="Ion_trans_dom"/>
</dbReference>
<keyword evidence="10" id="KW-0406">Ion transport</keyword>
<feature type="non-terminal residue" evidence="18">
    <location>
        <position position="776"/>
    </location>
</feature>
<dbReference type="CDD" id="cd06257">
    <property type="entry name" value="DnaJ"/>
    <property type="match status" value="1"/>
</dbReference>
<dbReference type="InterPro" id="IPR050599">
    <property type="entry name" value="VDCC_alpha-1_subunit"/>
</dbReference>
<dbReference type="SMART" id="SM00271">
    <property type="entry name" value="DnaJ"/>
    <property type="match status" value="1"/>
</dbReference>
<feature type="domain" description="EF-hand" evidence="17">
    <location>
        <begin position="643"/>
        <end position="678"/>
    </location>
</feature>
<accession>A0A812X9I9</accession>
<reference evidence="18" key="1">
    <citation type="submission" date="2021-02" db="EMBL/GenBank/DDBJ databases">
        <authorList>
            <person name="Dougan E. K."/>
            <person name="Rhodes N."/>
            <person name="Thang M."/>
            <person name="Chan C."/>
        </authorList>
    </citation>
    <scope>NUCLEOTIDE SEQUENCE</scope>
</reference>
<keyword evidence="9 15" id="KW-1133">Transmembrane helix</keyword>
<evidence type="ECO:0000256" key="15">
    <source>
        <dbReference type="SAM" id="Phobius"/>
    </source>
</evidence>
<evidence type="ECO:0000256" key="3">
    <source>
        <dbReference type="ARBA" id="ARBA00022553"/>
    </source>
</evidence>
<dbReference type="SUPFAM" id="SSF47473">
    <property type="entry name" value="EF-hand"/>
    <property type="match status" value="1"/>
</dbReference>
<keyword evidence="13" id="KW-0407">Ion channel</keyword>
<evidence type="ECO:0000256" key="2">
    <source>
        <dbReference type="ARBA" id="ARBA00022448"/>
    </source>
</evidence>
<feature type="transmembrane region" description="Helical" evidence="15">
    <location>
        <begin position="513"/>
        <end position="536"/>
    </location>
</feature>
<feature type="non-terminal residue" evidence="18">
    <location>
        <position position="1"/>
    </location>
</feature>
<dbReference type="InterPro" id="IPR036869">
    <property type="entry name" value="J_dom_sf"/>
</dbReference>
<dbReference type="SUPFAM" id="SSF46565">
    <property type="entry name" value="Chaperone J-domain"/>
    <property type="match status" value="1"/>
</dbReference>
<dbReference type="Proteomes" id="UP000601435">
    <property type="component" value="Unassembled WGS sequence"/>
</dbReference>
<evidence type="ECO:0000259" key="16">
    <source>
        <dbReference type="PROSITE" id="PS50076"/>
    </source>
</evidence>
<dbReference type="SUPFAM" id="SSF81324">
    <property type="entry name" value="Voltage-gated potassium channels"/>
    <property type="match status" value="1"/>
</dbReference>
<dbReference type="InterPro" id="IPR011992">
    <property type="entry name" value="EF-hand-dom_pair"/>
</dbReference>
<evidence type="ECO:0000313" key="19">
    <source>
        <dbReference type="Proteomes" id="UP000601435"/>
    </source>
</evidence>
<dbReference type="InterPro" id="IPR027359">
    <property type="entry name" value="Volt_channel_dom_sf"/>
</dbReference>
<keyword evidence="3" id="KW-0597">Phosphoprotein</keyword>
<evidence type="ECO:0000256" key="5">
    <source>
        <dbReference type="ARBA" id="ARBA00022673"/>
    </source>
</evidence>
<dbReference type="CDD" id="cd00051">
    <property type="entry name" value="EFh"/>
    <property type="match status" value="1"/>
</dbReference>
<evidence type="ECO:0000256" key="13">
    <source>
        <dbReference type="ARBA" id="ARBA00023303"/>
    </source>
</evidence>
<evidence type="ECO:0000256" key="8">
    <source>
        <dbReference type="ARBA" id="ARBA00022882"/>
    </source>
</evidence>
<dbReference type="PANTHER" id="PTHR45628:SF7">
    <property type="entry name" value="VOLTAGE-DEPENDENT CALCIUM CHANNEL TYPE A SUBUNIT ALPHA-1"/>
    <property type="match status" value="1"/>
</dbReference>
<keyword evidence="6 15" id="KW-0812">Transmembrane</keyword>
<keyword evidence="11 15" id="KW-0472">Membrane</keyword>
<dbReference type="PROSITE" id="PS50222">
    <property type="entry name" value="EF_HAND_2"/>
    <property type="match status" value="1"/>
</dbReference>
<evidence type="ECO:0000259" key="17">
    <source>
        <dbReference type="PROSITE" id="PS50222"/>
    </source>
</evidence>
<dbReference type="Gene3D" id="1.10.238.10">
    <property type="entry name" value="EF-hand"/>
    <property type="match status" value="1"/>
</dbReference>
<keyword evidence="4" id="KW-0109">Calcium transport</keyword>
<evidence type="ECO:0000256" key="12">
    <source>
        <dbReference type="ARBA" id="ARBA00023180"/>
    </source>
</evidence>
<gene>
    <name evidence="18" type="primary">Scn10a</name>
    <name evidence="18" type="ORF">SNEC2469_LOCUS20633</name>
</gene>
<evidence type="ECO:0000256" key="11">
    <source>
        <dbReference type="ARBA" id="ARBA00023136"/>
    </source>
</evidence>
<comment type="caution">
    <text evidence="18">The sequence shown here is derived from an EMBL/GenBank/DDBJ whole genome shotgun (WGS) entry which is preliminary data.</text>
</comment>
<dbReference type="Pfam" id="PF00226">
    <property type="entry name" value="DnaJ"/>
    <property type="match status" value="1"/>
</dbReference>
<organism evidence="18 19">
    <name type="scientific">Symbiodinium necroappetens</name>
    <dbReference type="NCBI Taxonomy" id="1628268"/>
    <lineage>
        <taxon>Eukaryota</taxon>
        <taxon>Sar</taxon>
        <taxon>Alveolata</taxon>
        <taxon>Dinophyceae</taxon>
        <taxon>Suessiales</taxon>
        <taxon>Symbiodiniaceae</taxon>
        <taxon>Symbiodinium</taxon>
    </lineage>
</organism>
<evidence type="ECO:0000256" key="14">
    <source>
        <dbReference type="SAM" id="MobiDB-lite"/>
    </source>
</evidence>
<keyword evidence="12" id="KW-0325">Glycoprotein</keyword>
<keyword evidence="8" id="KW-0851">Voltage-gated channel</keyword>
<feature type="transmembrane region" description="Helical" evidence="15">
    <location>
        <begin position="596"/>
        <end position="619"/>
    </location>
</feature>
<dbReference type="InterPro" id="IPR002048">
    <property type="entry name" value="EF_hand_dom"/>
</dbReference>
<keyword evidence="19" id="KW-1185">Reference proteome</keyword>
<dbReference type="PROSITE" id="PS50076">
    <property type="entry name" value="DNAJ_2"/>
    <property type="match status" value="1"/>
</dbReference>
<evidence type="ECO:0000256" key="7">
    <source>
        <dbReference type="ARBA" id="ARBA00022837"/>
    </source>
</evidence>
<evidence type="ECO:0000256" key="6">
    <source>
        <dbReference type="ARBA" id="ARBA00022692"/>
    </source>
</evidence>
<dbReference type="GO" id="GO:0005509">
    <property type="term" value="F:calcium ion binding"/>
    <property type="evidence" value="ECO:0007669"/>
    <property type="project" value="InterPro"/>
</dbReference>
<dbReference type="GO" id="GO:0098703">
    <property type="term" value="P:calcium ion import across plasma membrane"/>
    <property type="evidence" value="ECO:0007669"/>
    <property type="project" value="TreeGrafter"/>
</dbReference>
<dbReference type="InterPro" id="IPR018247">
    <property type="entry name" value="EF_Hand_1_Ca_BS"/>
</dbReference>
<evidence type="ECO:0000256" key="4">
    <source>
        <dbReference type="ARBA" id="ARBA00022568"/>
    </source>
</evidence>
<feature type="compositionally biased region" description="Polar residues" evidence="14">
    <location>
        <begin position="327"/>
        <end position="356"/>
    </location>
</feature>
<feature type="transmembrane region" description="Helical" evidence="15">
    <location>
        <begin position="416"/>
        <end position="437"/>
    </location>
</feature>
<dbReference type="InterPro" id="IPR001623">
    <property type="entry name" value="DnaJ_domain"/>
</dbReference>
<protein>
    <submittedName>
        <fullName evidence="18">Scn10a protein</fullName>
    </submittedName>
</protein>
<name>A0A812X9I9_9DINO</name>
<dbReference type="GO" id="GO:0005891">
    <property type="term" value="C:voltage-gated calcium channel complex"/>
    <property type="evidence" value="ECO:0007669"/>
    <property type="project" value="TreeGrafter"/>
</dbReference>
<dbReference type="Gene3D" id="1.10.287.70">
    <property type="match status" value="1"/>
</dbReference>
<evidence type="ECO:0000256" key="9">
    <source>
        <dbReference type="ARBA" id="ARBA00022989"/>
    </source>
</evidence>
<dbReference type="Pfam" id="PF00520">
    <property type="entry name" value="Ion_trans"/>
    <property type="match status" value="1"/>
</dbReference>
<evidence type="ECO:0000256" key="1">
    <source>
        <dbReference type="ARBA" id="ARBA00004141"/>
    </source>
</evidence>
<dbReference type="Gene3D" id="1.20.120.350">
    <property type="entry name" value="Voltage-gated potassium channels. Chain C"/>
    <property type="match status" value="1"/>
</dbReference>